<evidence type="ECO:0000313" key="2">
    <source>
        <dbReference type="EMBL" id="ADQ16228.1"/>
    </source>
</evidence>
<accession>E4RWQ9</accession>
<dbReference type="EMBL" id="CP002305">
    <property type="protein sequence ID" value="ADQ16228.1"/>
    <property type="molecule type" value="Genomic_DNA"/>
</dbReference>
<keyword evidence="3" id="KW-1185">Reference proteome</keyword>
<dbReference type="OrthoDB" id="9778292at2"/>
<reference key="1">
    <citation type="submission" date="2010-11" db="EMBL/GenBank/DDBJ databases">
        <title>The complete genome of Leadbetterella byssophila DSM 17132.</title>
        <authorList>
            <consortium name="US DOE Joint Genome Institute (JGI-PGF)"/>
            <person name="Lucas S."/>
            <person name="Copeland A."/>
            <person name="Lapidus A."/>
            <person name="Glavina del Rio T."/>
            <person name="Dalin E."/>
            <person name="Tice H."/>
            <person name="Bruce D."/>
            <person name="Goodwin L."/>
            <person name="Pitluck S."/>
            <person name="Kyrpides N."/>
            <person name="Mavromatis K."/>
            <person name="Ivanova N."/>
            <person name="Teshima H."/>
            <person name="Brettin T."/>
            <person name="Detter J.C."/>
            <person name="Han C."/>
            <person name="Tapia R."/>
            <person name="Land M."/>
            <person name="Hauser L."/>
            <person name="Markowitz V."/>
            <person name="Cheng J.-F."/>
            <person name="Hugenholtz P."/>
            <person name="Woyke T."/>
            <person name="Wu D."/>
            <person name="Tindall B."/>
            <person name="Pomrenke H.G."/>
            <person name="Brambilla E."/>
            <person name="Klenk H.-P."/>
            <person name="Eisen J.A."/>
        </authorList>
    </citation>
    <scope>NUCLEOTIDE SEQUENCE [LARGE SCALE GENOMIC DNA]</scope>
    <source>
        <strain>DSM 17132</strain>
    </source>
</reference>
<dbReference type="Gene3D" id="3.40.50.300">
    <property type="entry name" value="P-loop containing nucleotide triphosphate hydrolases"/>
    <property type="match status" value="1"/>
</dbReference>
<comment type="similarity">
    <text evidence="1">Belongs to the SIMIBI class G3E GTPase family. ArgK/MeaB subfamily.</text>
</comment>
<name>E4RWQ9_LEAB4</name>
<dbReference type="KEGG" id="lby:Lbys_0453"/>
<dbReference type="Proteomes" id="UP000007435">
    <property type="component" value="Chromosome"/>
</dbReference>
<gene>
    <name evidence="2" type="ordered locus">Lbys_0453</name>
</gene>
<sequence length="308" mass="34034">MKALIDGIIRGERPSLAKAITLLESSLPQDRQNAAELLRSLPSNDRPTLRIGVTGVPGVGKSTLIESLGLSFIQDGHKVAVLAIDPSSTVTGGSILGDKTRMQQLSQEMDAFIRPSPSKGTLGGLSEHTLQLIKLVEAAGFDRIIVETVGVGQSETDVKQVCDLVLLLTMPTVGDELQGVKRGIMERVDLVVVNKIDLYSEKMVQAFSQGIRQSMHLYQQDLPVFQVSAESGRGMEELVEYLRRQEAGDRKEADLLEFRLRLNQLQKELWDEMVGGLQKEWEEKVLQGGMLPEEAAWELLNTFKQSLQ</sequence>
<dbReference type="AlphaFoldDB" id="E4RWQ9"/>
<dbReference type="InterPro" id="IPR005129">
    <property type="entry name" value="GTPase_ArgK"/>
</dbReference>
<dbReference type="RefSeq" id="WP_013407282.1">
    <property type="nucleotide sequence ID" value="NC_014655.1"/>
</dbReference>
<dbReference type="Gene3D" id="1.20.5.170">
    <property type="match status" value="1"/>
</dbReference>
<dbReference type="NCBIfam" id="NF006958">
    <property type="entry name" value="PRK09435.1"/>
    <property type="match status" value="1"/>
</dbReference>
<dbReference type="HOGENOM" id="CLU_043725_2_2_10"/>
<protein>
    <submittedName>
        <fullName evidence="2">LAO/AO transport system ATPase</fullName>
    </submittedName>
</protein>
<dbReference type="CDD" id="cd03114">
    <property type="entry name" value="MMAA-like"/>
    <property type="match status" value="1"/>
</dbReference>
<dbReference type="eggNOG" id="COG1703">
    <property type="taxonomic scope" value="Bacteria"/>
</dbReference>
<dbReference type="PANTHER" id="PTHR23408:SF3">
    <property type="entry name" value="METHYLMALONIC ACIDURIA TYPE A PROTEIN, MITOCHONDRIAL"/>
    <property type="match status" value="1"/>
</dbReference>
<dbReference type="InterPro" id="IPR027417">
    <property type="entry name" value="P-loop_NTPase"/>
</dbReference>
<dbReference type="SUPFAM" id="SSF52540">
    <property type="entry name" value="P-loop containing nucleoside triphosphate hydrolases"/>
    <property type="match status" value="1"/>
</dbReference>
<dbReference type="NCBIfam" id="TIGR00750">
    <property type="entry name" value="lao"/>
    <property type="match status" value="1"/>
</dbReference>
<dbReference type="Pfam" id="PF03308">
    <property type="entry name" value="MeaB"/>
    <property type="match status" value="1"/>
</dbReference>
<dbReference type="PANTHER" id="PTHR23408">
    <property type="entry name" value="METHYLMALONYL-COA MUTASE"/>
    <property type="match status" value="1"/>
</dbReference>
<reference evidence="2 3" key="2">
    <citation type="journal article" date="2011" name="Stand. Genomic Sci.">
        <title>Complete genome sequence of Leadbetterella byssophila type strain (4M15).</title>
        <authorList>
            <person name="Abt B."/>
            <person name="Teshima H."/>
            <person name="Lucas S."/>
            <person name="Lapidus A."/>
            <person name="Del Rio T.G."/>
            <person name="Nolan M."/>
            <person name="Tice H."/>
            <person name="Cheng J.F."/>
            <person name="Pitluck S."/>
            <person name="Liolios K."/>
            <person name="Pagani I."/>
            <person name="Ivanova N."/>
            <person name="Mavromatis K."/>
            <person name="Pati A."/>
            <person name="Tapia R."/>
            <person name="Han C."/>
            <person name="Goodwin L."/>
            <person name="Chen A."/>
            <person name="Palaniappan K."/>
            <person name="Land M."/>
            <person name="Hauser L."/>
            <person name="Chang Y.J."/>
            <person name="Jeffries C.D."/>
            <person name="Rohde M."/>
            <person name="Goker M."/>
            <person name="Tindall B.J."/>
            <person name="Detter J.C."/>
            <person name="Woyke T."/>
            <person name="Bristow J."/>
            <person name="Eisen J.A."/>
            <person name="Markowitz V."/>
            <person name="Hugenholtz P."/>
            <person name="Klenk H.P."/>
            <person name="Kyrpides N.C."/>
        </authorList>
    </citation>
    <scope>NUCLEOTIDE SEQUENCE [LARGE SCALE GENOMIC DNA]</scope>
    <source>
        <strain evidence="3">DSM 17132 / JCM 16389 / KACC 11308 / NBRC 106382 / 4M15</strain>
    </source>
</reference>
<dbReference type="GO" id="GO:0003924">
    <property type="term" value="F:GTPase activity"/>
    <property type="evidence" value="ECO:0007669"/>
    <property type="project" value="InterPro"/>
</dbReference>
<evidence type="ECO:0000256" key="1">
    <source>
        <dbReference type="ARBA" id="ARBA00009625"/>
    </source>
</evidence>
<evidence type="ECO:0000313" key="3">
    <source>
        <dbReference type="Proteomes" id="UP000007435"/>
    </source>
</evidence>
<organism evidence="2 3">
    <name type="scientific">Leadbetterella byssophila (strain DSM 17132 / JCM 16389 / KACC 11308 / NBRC 106382 / 4M15)</name>
    <dbReference type="NCBI Taxonomy" id="649349"/>
    <lineage>
        <taxon>Bacteria</taxon>
        <taxon>Pseudomonadati</taxon>
        <taxon>Bacteroidota</taxon>
        <taxon>Cytophagia</taxon>
        <taxon>Cytophagales</taxon>
        <taxon>Leadbetterellaceae</taxon>
        <taxon>Leadbetterella</taxon>
    </lineage>
</organism>
<dbReference type="STRING" id="649349.Lbys_0453"/>
<dbReference type="GO" id="GO:0005737">
    <property type="term" value="C:cytoplasm"/>
    <property type="evidence" value="ECO:0007669"/>
    <property type="project" value="TreeGrafter"/>
</dbReference>
<proteinExistence type="inferred from homology"/>
<dbReference type="GO" id="GO:0005525">
    <property type="term" value="F:GTP binding"/>
    <property type="evidence" value="ECO:0007669"/>
    <property type="project" value="InterPro"/>
</dbReference>